<dbReference type="EMBL" id="BART01033488">
    <property type="protein sequence ID" value="GAH07882.1"/>
    <property type="molecule type" value="Genomic_DNA"/>
</dbReference>
<evidence type="ECO:0000313" key="1">
    <source>
        <dbReference type="EMBL" id="GAH07882.1"/>
    </source>
</evidence>
<organism evidence="1">
    <name type="scientific">marine sediment metagenome</name>
    <dbReference type="NCBI Taxonomy" id="412755"/>
    <lineage>
        <taxon>unclassified sequences</taxon>
        <taxon>metagenomes</taxon>
        <taxon>ecological metagenomes</taxon>
    </lineage>
</organism>
<sequence length="212" mass="22752">LQYSTKTINSNVFIFKGYTETVLSDAYILKPTSKTINSDAYIKRSYSQALSSDAWLTGIARINSNAYILRTVSPGEVSPTANTKAIWHMNNGPWSGIANEIVDNSGNAHHGTAFGSTTTVAAGKIGRCGYFPSGSNYALITGDTDFNFGTTGDFSIAFWAKTLSTVSSTECMFAKLSSGNQDGYYVQVKPTVITFGTDDGGVSSEVLFQYSL</sequence>
<proteinExistence type="predicted"/>
<dbReference type="InterPro" id="IPR013320">
    <property type="entry name" value="ConA-like_dom_sf"/>
</dbReference>
<reference evidence="1" key="1">
    <citation type="journal article" date="2014" name="Front. Microbiol.">
        <title>High frequency of phylogenetically diverse reductive dehalogenase-homologous genes in deep subseafloor sedimentary metagenomes.</title>
        <authorList>
            <person name="Kawai M."/>
            <person name="Futagami T."/>
            <person name="Toyoda A."/>
            <person name="Takaki Y."/>
            <person name="Nishi S."/>
            <person name="Hori S."/>
            <person name="Arai W."/>
            <person name="Tsubouchi T."/>
            <person name="Morono Y."/>
            <person name="Uchiyama I."/>
            <person name="Ito T."/>
            <person name="Fujiyama A."/>
            <person name="Inagaki F."/>
            <person name="Takami H."/>
        </authorList>
    </citation>
    <scope>NUCLEOTIDE SEQUENCE</scope>
    <source>
        <strain evidence="1">Expedition CK06-06</strain>
    </source>
</reference>
<feature type="non-terminal residue" evidence="1">
    <location>
        <position position="1"/>
    </location>
</feature>
<name>X1CJK6_9ZZZZ</name>
<dbReference type="AlphaFoldDB" id="X1CJK6"/>
<protein>
    <submittedName>
        <fullName evidence="1">Uncharacterized protein</fullName>
    </submittedName>
</protein>
<dbReference type="SUPFAM" id="SSF49899">
    <property type="entry name" value="Concanavalin A-like lectins/glucanases"/>
    <property type="match status" value="1"/>
</dbReference>
<comment type="caution">
    <text evidence="1">The sequence shown here is derived from an EMBL/GenBank/DDBJ whole genome shotgun (WGS) entry which is preliminary data.</text>
</comment>
<accession>X1CJK6</accession>
<dbReference type="Gene3D" id="2.60.120.200">
    <property type="match status" value="1"/>
</dbReference>
<gene>
    <name evidence="1" type="ORF">S01H4_57529</name>
</gene>